<keyword evidence="1" id="KW-0255">Endonuclease</keyword>
<dbReference type="GO" id="GO:0004519">
    <property type="term" value="F:endonuclease activity"/>
    <property type="evidence" value="ECO:0007669"/>
    <property type="project" value="UniProtKB-KW"/>
</dbReference>
<keyword evidence="1" id="KW-0540">Nuclease</keyword>
<keyword evidence="1" id="KW-0378">Hydrolase</keyword>
<dbReference type="Gene3D" id="3.40.1440.10">
    <property type="entry name" value="GIY-YIG endonuclease"/>
    <property type="match status" value="1"/>
</dbReference>
<evidence type="ECO:0000313" key="2">
    <source>
        <dbReference type="Proteomes" id="UP000273898"/>
    </source>
</evidence>
<comment type="caution">
    <text evidence="1">The sequence shown here is derived from an EMBL/GenBank/DDBJ whole genome shotgun (WGS) entry which is preliminary data.</text>
</comment>
<dbReference type="AlphaFoldDB" id="A0A497XXS9"/>
<sequence>MQEGILNSLVLSFKHKMMKKFVYIVTDRNRTSMHVGMSSDLMKTLDFYKQMPNLFFDNGQQLTRLVYFEEFKTEAQALVRFKSISRFTRMQKERLVRSCNPDWIDLTIGLDFENILLHRNVSNQVKVSFTSLS</sequence>
<protein>
    <submittedName>
        <fullName evidence="1">Putative endonuclease</fullName>
    </submittedName>
</protein>
<dbReference type="SUPFAM" id="SSF82771">
    <property type="entry name" value="GIY-YIG endonuclease"/>
    <property type="match status" value="1"/>
</dbReference>
<dbReference type="Proteomes" id="UP000273898">
    <property type="component" value="Unassembled WGS sequence"/>
</dbReference>
<evidence type="ECO:0000313" key="1">
    <source>
        <dbReference type="EMBL" id="RLJ74911.1"/>
    </source>
</evidence>
<dbReference type="InterPro" id="IPR035901">
    <property type="entry name" value="GIY-YIG_endonuc_sf"/>
</dbReference>
<reference evidence="1 2" key="1">
    <citation type="submission" date="2018-10" db="EMBL/GenBank/DDBJ databases">
        <title>Genomic Encyclopedia of Archaeal and Bacterial Type Strains, Phase II (KMG-II): from individual species to whole genera.</title>
        <authorList>
            <person name="Goeker M."/>
        </authorList>
    </citation>
    <scope>NUCLEOTIDE SEQUENCE [LARGE SCALE GENOMIC DNA]</scope>
    <source>
        <strain evidence="1 2">DSM 19624</strain>
    </source>
</reference>
<proteinExistence type="predicted"/>
<name>A0A497XXS9_9SPHI</name>
<accession>A0A497XXS9</accession>
<gene>
    <name evidence="1" type="ORF">BCL90_3256</name>
</gene>
<organism evidence="1 2">
    <name type="scientific">Pedobacter alluvionis</name>
    <dbReference type="NCBI Taxonomy" id="475253"/>
    <lineage>
        <taxon>Bacteria</taxon>
        <taxon>Pseudomonadati</taxon>
        <taxon>Bacteroidota</taxon>
        <taxon>Sphingobacteriia</taxon>
        <taxon>Sphingobacteriales</taxon>
        <taxon>Sphingobacteriaceae</taxon>
        <taxon>Pedobacter</taxon>
    </lineage>
</organism>
<dbReference type="EMBL" id="RCCK01000012">
    <property type="protein sequence ID" value="RLJ74911.1"/>
    <property type="molecule type" value="Genomic_DNA"/>
</dbReference>
<dbReference type="CDD" id="cd10448">
    <property type="entry name" value="GIY-YIG_unchar_3"/>
    <property type="match status" value="1"/>
</dbReference>